<dbReference type="AlphaFoldDB" id="A0A2W7TS35"/>
<dbReference type="Proteomes" id="UP000249177">
    <property type="component" value="Unassembled WGS sequence"/>
</dbReference>
<proteinExistence type="predicted"/>
<accession>A0A2W7TS35</accession>
<keyword evidence="2" id="KW-1185">Reference proteome</keyword>
<comment type="caution">
    <text evidence="1">The sequence shown here is derived from an EMBL/GenBank/DDBJ whole genome shotgun (WGS) entry which is preliminary data.</text>
</comment>
<evidence type="ECO:0008006" key="3">
    <source>
        <dbReference type="Google" id="ProtNLM"/>
    </source>
</evidence>
<gene>
    <name evidence="1" type="ORF">DOS84_11720</name>
</gene>
<protein>
    <recommendedName>
        <fullName evidence="3">SprB repeat-containing protein</fullName>
    </recommendedName>
</protein>
<evidence type="ECO:0000313" key="1">
    <source>
        <dbReference type="EMBL" id="PZX93031.1"/>
    </source>
</evidence>
<reference evidence="1 2" key="1">
    <citation type="submission" date="2018-06" db="EMBL/GenBank/DDBJ databases">
        <title>Flavobacterium sp IMCC34762, genome.</title>
        <authorList>
            <person name="Joung Y."/>
            <person name="Cho J."/>
            <person name="Song J."/>
        </authorList>
    </citation>
    <scope>NUCLEOTIDE SEQUENCE [LARGE SCALE GENOMIC DNA]</scope>
    <source>
        <strain evidence="1 2">IMCC34762</strain>
    </source>
</reference>
<name>A0A2W7TS35_9FLAO</name>
<dbReference type="EMBL" id="QKXH01000007">
    <property type="protein sequence ID" value="PZX93031.1"/>
    <property type="molecule type" value="Genomic_DNA"/>
</dbReference>
<evidence type="ECO:0000313" key="2">
    <source>
        <dbReference type="Proteomes" id="UP000249177"/>
    </source>
</evidence>
<organism evidence="1 2">
    <name type="scientific">Flavobacterium aquariorum</name>
    <dbReference type="NCBI Taxonomy" id="2217670"/>
    <lineage>
        <taxon>Bacteria</taxon>
        <taxon>Pseudomonadati</taxon>
        <taxon>Bacteroidota</taxon>
        <taxon>Flavobacteriia</taxon>
        <taxon>Flavobacteriales</taxon>
        <taxon>Flavobacteriaceae</taxon>
        <taxon>Flavobacterium</taxon>
    </lineage>
</organism>
<dbReference type="OrthoDB" id="1351861at2"/>
<dbReference type="RefSeq" id="WP_111410313.1">
    <property type="nucleotide sequence ID" value="NZ_QKXH01000007.1"/>
</dbReference>
<sequence length="429" mass="47022">MRKIFLLAVILFTFKSFGQTYTVGIIRNYYGGCHGGKTWSLTGSNLIGSGSFITAGITNATYTTVPLSSSYELTTNFTCTPLGPATLDCLDNTTTSQSAAELIKGNLIESGGCAGSVSIIEFRPNNMSIVSNKSSICTGEQLDFVISSPAGFPNEAYHWQFSIDNQATWTDVPSPFNFNPIPNFSINNLLGANYENYFNEQIYFRLGYDQNRPFSNVISITYSPCGPTISNIAFVGPECNGDIVKSLAITFAQKLNSTIGEKLAFLTVCDITSNSTMRMQINGPVSYPDDTKTYTYNTSDLQQLETGHYYKIRYQAQITDPDDSSKTILTGVLDSPAALNFLNTDPLKMEFKITNYSQPSCFGGNDGTAEIQILSGQSPYHFYKDGVELTGASQPTLNNGKYYITGLQEKTYNIMVTDSKKCIDKTAND</sequence>